<evidence type="ECO:0000313" key="8">
    <source>
        <dbReference type="EMBL" id="QER66928.1"/>
    </source>
</evidence>
<dbReference type="InterPro" id="IPR004838">
    <property type="entry name" value="NHTrfase_class1_PyrdxlP-BS"/>
</dbReference>
<keyword evidence="4 6" id="KW-0808">Transferase</keyword>
<name>A0A5P1X3N7_9LACO</name>
<comment type="similarity">
    <text evidence="2 6">Belongs to the class-I pyridoxal-phosphate-dependent aminotransferase family.</text>
</comment>
<dbReference type="GO" id="GO:0006520">
    <property type="term" value="P:amino acid metabolic process"/>
    <property type="evidence" value="ECO:0007669"/>
    <property type="project" value="InterPro"/>
</dbReference>
<accession>A0A5P1X3N7</accession>
<evidence type="ECO:0000256" key="1">
    <source>
        <dbReference type="ARBA" id="ARBA00001933"/>
    </source>
</evidence>
<gene>
    <name evidence="8" type="ORF">F0161_02910</name>
</gene>
<organism evidence="8 9">
    <name type="scientific">Paucilactobacillus nenjiangensis</name>
    <dbReference type="NCBI Taxonomy" id="1296540"/>
    <lineage>
        <taxon>Bacteria</taxon>
        <taxon>Bacillati</taxon>
        <taxon>Bacillota</taxon>
        <taxon>Bacilli</taxon>
        <taxon>Lactobacillales</taxon>
        <taxon>Lactobacillaceae</taxon>
        <taxon>Paucilactobacillus</taxon>
    </lineage>
</organism>
<proteinExistence type="inferred from homology"/>
<evidence type="ECO:0000256" key="6">
    <source>
        <dbReference type="RuleBase" id="RU000481"/>
    </source>
</evidence>
<evidence type="ECO:0000256" key="4">
    <source>
        <dbReference type="ARBA" id="ARBA00022679"/>
    </source>
</evidence>
<dbReference type="EMBL" id="CP043939">
    <property type="protein sequence ID" value="QER66928.1"/>
    <property type="molecule type" value="Genomic_DNA"/>
</dbReference>
<dbReference type="PANTHER" id="PTHR46383:SF1">
    <property type="entry name" value="ASPARTATE AMINOTRANSFERASE"/>
    <property type="match status" value="1"/>
</dbReference>
<evidence type="ECO:0000259" key="7">
    <source>
        <dbReference type="Pfam" id="PF00155"/>
    </source>
</evidence>
<evidence type="ECO:0000256" key="2">
    <source>
        <dbReference type="ARBA" id="ARBA00007441"/>
    </source>
</evidence>
<evidence type="ECO:0000313" key="9">
    <source>
        <dbReference type="Proteomes" id="UP000325295"/>
    </source>
</evidence>
<feature type="domain" description="Aminotransferase class I/classII large" evidence="7">
    <location>
        <begin position="30"/>
        <end position="376"/>
    </location>
</feature>
<keyword evidence="3 6" id="KW-0032">Aminotransferase</keyword>
<dbReference type="InterPro" id="IPR004839">
    <property type="entry name" value="Aminotransferase_I/II_large"/>
</dbReference>
<comment type="cofactor">
    <cofactor evidence="1 6">
        <name>pyridoxal 5'-phosphate</name>
        <dbReference type="ChEBI" id="CHEBI:597326"/>
    </cofactor>
</comment>
<dbReference type="Pfam" id="PF00155">
    <property type="entry name" value="Aminotran_1_2"/>
    <property type="match status" value="1"/>
</dbReference>
<reference evidence="8 9" key="1">
    <citation type="submission" date="2019-09" db="EMBL/GenBank/DDBJ databases">
        <title>Complete Genome Sequence of Lactobacillus nenjiangensis SH-Y15, isolated from sauerkraut.</title>
        <authorList>
            <person name="Yang H."/>
        </authorList>
    </citation>
    <scope>NUCLEOTIDE SEQUENCE [LARGE SCALE GENOMIC DNA]</scope>
    <source>
        <strain evidence="8 9">SH-Y15</strain>
    </source>
</reference>
<evidence type="ECO:0000256" key="5">
    <source>
        <dbReference type="ARBA" id="ARBA00022898"/>
    </source>
</evidence>
<dbReference type="Gene3D" id="3.90.1150.10">
    <property type="entry name" value="Aspartate Aminotransferase, domain 1"/>
    <property type="match status" value="1"/>
</dbReference>
<dbReference type="InterPro" id="IPR015424">
    <property type="entry name" value="PyrdxlP-dep_Trfase"/>
</dbReference>
<dbReference type="EC" id="2.6.1.-" evidence="6"/>
<dbReference type="Gene3D" id="3.40.640.10">
    <property type="entry name" value="Type I PLP-dependent aspartate aminotransferase-like (Major domain)"/>
    <property type="match status" value="1"/>
</dbReference>
<dbReference type="InterPro" id="IPR050596">
    <property type="entry name" value="AspAT/PAT-like"/>
</dbReference>
<dbReference type="InterPro" id="IPR015421">
    <property type="entry name" value="PyrdxlP-dep_Trfase_major"/>
</dbReference>
<protein>
    <recommendedName>
        <fullName evidence="6">Aminotransferase</fullName>
        <ecNumber evidence="6">2.6.1.-</ecNumber>
    </recommendedName>
</protein>
<dbReference type="PROSITE" id="PS00105">
    <property type="entry name" value="AA_TRANSFER_CLASS_1"/>
    <property type="match status" value="1"/>
</dbReference>
<dbReference type="OrthoDB" id="9802328at2"/>
<dbReference type="SUPFAM" id="SSF53383">
    <property type="entry name" value="PLP-dependent transferases"/>
    <property type="match status" value="1"/>
</dbReference>
<evidence type="ECO:0000256" key="3">
    <source>
        <dbReference type="ARBA" id="ARBA00022576"/>
    </source>
</evidence>
<dbReference type="CDD" id="cd00609">
    <property type="entry name" value="AAT_like"/>
    <property type="match status" value="1"/>
</dbReference>
<dbReference type="GO" id="GO:0030170">
    <property type="term" value="F:pyridoxal phosphate binding"/>
    <property type="evidence" value="ECO:0007669"/>
    <property type="project" value="InterPro"/>
</dbReference>
<keyword evidence="9" id="KW-1185">Reference proteome</keyword>
<dbReference type="Proteomes" id="UP000325295">
    <property type="component" value="Chromosome"/>
</dbReference>
<dbReference type="InterPro" id="IPR015422">
    <property type="entry name" value="PyrdxlP-dep_Trfase_small"/>
</dbReference>
<keyword evidence="5" id="KW-0663">Pyridoxal phosphate</keyword>
<sequence>MDSSNLNQRYQHPAPNIMAEITTLAANATDAIDLSIGDPDFTTPQPIIDYAYQQATAGQTHYTEASGLPELRQTIKDYYHDRYQLDFAIDQIRATVGASHALYITLGAILTPGAGDEVIIAQPCFSPYADEVIATGGVPVILGTKPENGFAVQAAEVAALITPKTKAILLNSPNNPTGNVMSDEIAQQIADLAIEHDMFVLTDEVYGDFLMPGQHFTPFATFAPENTITFGSMSKSFAMTGWRIGYLIAPEYVSSATRLVNEGITYSAPILSQEAAIYAMKHADEFAPKFAAEFRERLEFIDAAVKEIDWLDVAPVEGGIYAFVDIRQTGLNSVDFSAALLKKTGIIVIPGLAFGQSGEGFIRIAATQPLDVIKEAFVRIKQLNVNDFKE</sequence>
<dbReference type="PANTHER" id="PTHR46383">
    <property type="entry name" value="ASPARTATE AMINOTRANSFERASE"/>
    <property type="match status" value="1"/>
</dbReference>
<dbReference type="RefSeq" id="WP_150203672.1">
    <property type="nucleotide sequence ID" value="NZ_CAXYVY010000017.1"/>
</dbReference>
<dbReference type="AlphaFoldDB" id="A0A5P1X3N7"/>
<dbReference type="KEGG" id="lnn:F0161_02910"/>
<dbReference type="GO" id="GO:0008483">
    <property type="term" value="F:transaminase activity"/>
    <property type="evidence" value="ECO:0007669"/>
    <property type="project" value="UniProtKB-KW"/>
</dbReference>